<dbReference type="Pfam" id="PF00313">
    <property type="entry name" value="CSD"/>
    <property type="match status" value="1"/>
</dbReference>
<dbReference type="CDD" id="cd04458">
    <property type="entry name" value="CSP_CDS"/>
    <property type="match status" value="1"/>
</dbReference>
<feature type="transmembrane region" description="Helical" evidence="2">
    <location>
        <begin position="110"/>
        <end position="128"/>
    </location>
</feature>
<evidence type="ECO:0000313" key="4">
    <source>
        <dbReference type="EMBL" id="MBW8183500.1"/>
    </source>
</evidence>
<dbReference type="SMART" id="SM00357">
    <property type="entry name" value="CSP"/>
    <property type="match status" value="1"/>
</dbReference>
<feature type="transmembrane region" description="Helical" evidence="2">
    <location>
        <begin position="171"/>
        <end position="192"/>
    </location>
</feature>
<dbReference type="Pfam" id="PF06961">
    <property type="entry name" value="DUF1294"/>
    <property type="match status" value="1"/>
</dbReference>
<sequence length="215" mass="24583">MKFKGKLVQWDDVKGFGFIQPLGQQTQVFVHIKSFKHQPRRPQLQDIITFTLTKDNQGRETAHQAKIINAKAKTHLSKKTPSQGKFSFLLILCLIASLAMALYHDLLPSYFPLIYLLMSTITFIAYGLDKSAARKGRWRTKESTLQLMALLGGWPGALLAQQYLRHKSQKLSFRMILICMIIINICVFVWLISPYGQALFPFEKGAFAPFITNIY</sequence>
<dbReference type="Gene3D" id="2.40.50.140">
    <property type="entry name" value="Nucleic acid-binding proteins"/>
    <property type="match status" value="1"/>
</dbReference>
<dbReference type="RefSeq" id="WP_220109117.1">
    <property type="nucleotide sequence ID" value="NZ_JAHZST010000004.1"/>
</dbReference>
<name>A0ABS7E1D2_9GAMM</name>
<comment type="caution">
    <text evidence="4">The sequence shown here is derived from an EMBL/GenBank/DDBJ whole genome shotgun (WGS) entry which is preliminary data.</text>
</comment>
<accession>A0ABS7E1D2</accession>
<keyword evidence="5" id="KW-1185">Reference proteome</keyword>
<reference evidence="4 5" key="1">
    <citation type="submission" date="2021-07" db="EMBL/GenBank/DDBJ databases">
        <title>Shewanella sp. nov, isolated from SCS.</title>
        <authorList>
            <person name="Cao W.R."/>
        </authorList>
    </citation>
    <scope>NUCLEOTIDE SEQUENCE [LARGE SCALE GENOMIC DNA]</scope>
    <source>
        <strain evidence="4 5">NR704-98</strain>
    </source>
</reference>
<dbReference type="EMBL" id="JAHZST010000004">
    <property type="protein sequence ID" value="MBW8183500.1"/>
    <property type="molecule type" value="Genomic_DNA"/>
</dbReference>
<keyword evidence="1" id="KW-0597">Phosphoprotein</keyword>
<organism evidence="4 5">
    <name type="scientific">Shewanella nanhaiensis</name>
    <dbReference type="NCBI Taxonomy" id="2864872"/>
    <lineage>
        <taxon>Bacteria</taxon>
        <taxon>Pseudomonadati</taxon>
        <taxon>Pseudomonadota</taxon>
        <taxon>Gammaproteobacteria</taxon>
        <taxon>Alteromonadales</taxon>
        <taxon>Shewanellaceae</taxon>
        <taxon>Shewanella</taxon>
    </lineage>
</organism>
<dbReference type="SUPFAM" id="SSF50249">
    <property type="entry name" value="Nucleic acid-binding proteins"/>
    <property type="match status" value="1"/>
</dbReference>
<keyword evidence="2" id="KW-0472">Membrane</keyword>
<evidence type="ECO:0000259" key="3">
    <source>
        <dbReference type="SMART" id="SM00357"/>
    </source>
</evidence>
<dbReference type="InterPro" id="IPR012340">
    <property type="entry name" value="NA-bd_OB-fold"/>
</dbReference>
<dbReference type="Proteomes" id="UP001195963">
    <property type="component" value="Unassembled WGS sequence"/>
</dbReference>
<dbReference type="InterPro" id="IPR052069">
    <property type="entry name" value="Ca-reg_mRNA-binding_domain"/>
</dbReference>
<feature type="transmembrane region" description="Helical" evidence="2">
    <location>
        <begin position="86"/>
        <end position="104"/>
    </location>
</feature>
<gene>
    <name evidence="4" type="ORF">K0625_07450</name>
</gene>
<protein>
    <submittedName>
        <fullName evidence="4">Cold shock and DUF1294 domain-containing protein</fullName>
    </submittedName>
</protein>
<evidence type="ECO:0000313" key="5">
    <source>
        <dbReference type="Proteomes" id="UP001195963"/>
    </source>
</evidence>
<dbReference type="InterPro" id="IPR010718">
    <property type="entry name" value="DUF1294"/>
</dbReference>
<dbReference type="PANTHER" id="PTHR12962:SF1">
    <property type="entry name" value="COLD SHOCK DOMAIN-CONTAINING PROTEIN CG9705"/>
    <property type="match status" value="1"/>
</dbReference>
<feature type="domain" description="Cold-shock" evidence="3">
    <location>
        <begin position="4"/>
        <end position="68"/>
    </location>
</feature>
<evidence type="ECO:0000256" key="1">
    <source>
        <dbReference type="ARBA" id="ARBA00022553"/>
    </source>
</evidence>
<keyword evidence="2" id="KW-1133">Transmembrane helix</keyword>
<dbReference type="PANTHER" id="PTHR12962">
    <property type="entry name" value="CALCIUM-REGULATED HEAT STABLE PROTEIN CRHSP-24-RELATED"/>
    <property type="match status" value="1"/>
</dbReference>
<keyword evidence="2" id="KW-0812">Transmembrane</keyword>
<dbReference type="InterPro" id="IPR002059">
    <property type="entry name" value="CSP_DNA-bd"/>
</dbReference>
<dbReference type="InterPro" id="IPR011129">
    <property type="entry name" value="CSD"/>
</dbReference>
<proteinExistence type="predicted"/>
<evidence type="ECO:0000256" key="2">
    <source>
        <dbReference type="SAM" id="Phobius"/>
    </source>
</evidence>